<comment type="caution">
    <text evidence="1">The sequence shown here is derived from an EMBL/GenBank/DDBJ whole genome shotgun (WGS) entry which is preliminary data.</text>
</comment>
<sequence>MKSVVLCYNLKGTPKGKKIGMIFGFLGYKVRHVTAEEYRLPLGTLIGISPAGTEEEAALEKEPSESPDAGGFSEEMLVIHAETEDMLDRALFLMKKEKVRVDLKAMVTQTNRDWDSLALYEEIKKEHEFMKQQEQERKQKS</sequence>
<dbReference type="AlphaFoldDB" id="A0A9D2VZB2"/>
<proteinExistence type="predicted"/>
<evidence type="ECO:0000313" key="1">
    <source>
        <dbReference type="EMBL" id="HJH50932.1"/>
    </source>
</evidence>
<reference evidence="1" key="2">
    <citation type="submission" date="2021-09" db="EMBL/GenBank/DDBJ databases">
        <authorList>
            <person name="Gilroy R."/>
        </authorList>
    </citation>
    <scope>NUCLEOTIDE SEQUENCE</scope>
    <source>
        <strain evidence="1">USAMLcec4-12693</strain>
    </source>
</reference>
<evidence type="ECO:0000313" key="2">
    <source>
        <dbReference type="Proteomes" id="UP000813420"/>
    </source>
</evidence>
<accession>A0A9D2VZB2</accession>
<dbReference type="EMBL" id="DYXE01000092">
    <property type="protein sequence ID" value="HJH50932.1"/>
    <property type="molecule type" value="Genomic_DNA"/>
</dbReference>
<name>A0A9D2VZB2_9FIRM</name>
<dbReference type="Pfam" id="PF12646">
    <property type="entry name" value="DUF3783"/>
    <property type="match status" value="1"/>
</dbReference>
<dbReference type="RefSeq" id="WP_277272558.1">
    <property type="nucleotide sequence ID" value="NZ_DYXE01000092.1"/>
</dbReference>
<organism evidence="1 2">
    <name type="scientific">Merdimonas faecis</name>
    <dbReference type="NCBI Taxonomy" id="1653435"/>
    <lineage>
        <taxon>Bacteria</taxon>
        <taxon>Bacillati</taxon>
        <taxon>Bacillota</taxon>
        <taxon>Clostridia</taxon>
        <taxon>Lachnospirales</taxon>
        <taxon>Lachnospiraceae</taxon>
        <taxon>Merdimonas</taxon>
    </lineage>
</organism>
<gene>
    <name evidence="1" type="ORF">K8V39_11825</name>
</gene>
<dbReference type="InterPro" id="IPR016621">
    <property type="entry name" value="UCP014543"/>
</dbReference>
<reference evidence="1" key="1">
    <citation type="journal article" date="2021" name="PeerJ">
        <title>Extensive microbial diversity within the chicken gut microbiome revealed by metagenomics and culture.</title>
        <authorList>
            <person name="Gilroy R."/>
            <person name="Ravi A."/>
            <person name="Getino M."/>
            <person name="Pursley I."/>
            <person name="Horton D.L."/>
            <person name="Alikhan N.F."/>
            <person name="Baker D."/>
            <person name="Gharbi K."/>
            <person name="Hall N."/>
            <person name="Watson M."/>
            <person name="Adriaenssens E.M."/>
            <person name="Foster-Nyarko E."/>
            <person name="Jarju S."/>
            <person name="Secka A."/>
            <person name="Antonio M."/>
            <person name="Oren A."/>
            <person name="Chaudhuri R.R."/>
            <person name="La Ragione R."/>
            <person name="Hildebrand F."/>
            <person name="Pallen M.J."/>
        </authorList>
    </citation>
    <scope>NUCLEOTIDE SEQUENCE</scope>
    <source>
        <strain evidence="1">USAMLcec4-12693</strain>
    </source>
</reference>
<dbReference type="Proteomes" id="UP000813420">
    <property type="component" value="Unassembled WGS sequence"/>
</dbReference>
<protein>
    <submittedName>
        <fullName evidence="1">DUF3783 domain-containing protein</fullName>
    </submittedName>
</protein>